<dbReference type="InterPro" id="IPR010373">
    <property type="entry name" value="DUF968"/>
</dbReference>
<dbReference type="RefSeq" id="WP_069625055.1">
    <property type="nucleotide sequence ID" value="NZ_LPWD01000455.1"/>
</dbReference>
<dbReference type="InterPro" id="IPR007232">
    <property type="entry name" value="Rad52_Rad59_Rad22"/>
</dbReference>
<evidence type="ECO:0008006" key="8">
    <source>
        <dbReference type="Google" id="ProtNLM"/>
    </source>
</evidence>
<sequence>MALSDTQLRQLKAKLDPKHIKTRRADGVDLHYVEGWHSVSEANRIFGFDAWDRRTLVNSCVWSGTGGGDFVAAYTAKVRISVRAGDITIVRDGSGSGEGKGPTRGQAHDLALKAAETDATKRALSTFGNSFGLALYDPEQAGVRKMRKQEAPEPATSWTLRSPSGEAGATFGKPSEFAAALQKAMSEAADMEALFALWEQNVDAVRSLSRTLRQEHLPKSGIAPQLVRHLKQCAVDLATPRDGGSGNSQPEMSTSSKVNETSRPKVDKSVLTISEPKRVRCKEHLRFVAGQPCVVCGRQPSHAHHLRHAQERGVGLKVSDEFTVPLCAIHHNEVHRVGREENWWRERNIEPMGIAQSLWQQSLRSHSFSSQTAAAPASKSDQRANLASDGQQL</sequence>
<reference evidence="6 7" key="1">
    <citation type="journal article" date="2016" name="Environ. Microbiol.">
        <title>New Methyloceanibacter diversity from North Sea sediments includes methanotroph containing solely the soluble methane monooxygenase.</title>
        <authorList>
            <person name="Vekeman B."/>
            <person name="Kerckhof F.M."/>
            <person name="Cremers G."/>
            <person name="de Vos P."/>
            <person name="Vandamme P."/>
            <person name="Boon N."/>
            <person name="Op den Camp H.J."/>
            <person name="Heylen K."/>
        </authorList>
    </citation>
    <scope>NUCLEOTIDE SEQUENCE [LARGE SCALE GENOMIC DNA]</scope>
    <source>
        <strain evidence="6 7">R-67177</strain>
    </source>
</reference>
<keyword evidence="3" id="KW-0233">DNA recombination</keyword>
<feature type="region of interest" description="Disordered" evidence="5">
    <location>
        <begin position="237"/>
        <end position="267"/>
    </location>
</feature>
<name>A0A1E3VTE1_9HYPH</name>
<dbReference type="Proteomes" id="UP000095042">
    <property type="component" value="Unassembled WGS sequence"/>
</dbReference>
<comment type="caution">
    <text evidence="6">The sequence shown here is derived from an EMBL/GenBank/DDBJ whole genome shotgun (WGS) entry which is preliminary data.</text>
</comment>
<evidence type="ECO:0000313" key="7">
    <source>
        <dbReference type="Proteomes" id="UP000095042"/>
    </source>
</evidence>
<evidence type="ECO:0000256" key="2">
    <source>
        <dbReference type="ARBA" id="ARBA00022763"/>
    </source>
</evidence>
<feature type="region of interest" description="Disordered" evidence="5">
    <location>
        <begin position="370"/>
        <end position="393"/>
    </location>
</feature>
<evidence type="ECO:0000313" key="6">
    <source>
        <dbReference type="EMBL" id="ODR96787.1"/>
    </source>
</evidence>
<dbReference type="Pfam" id="PF04098">
    <property type="entry name" value="Rad52_Rad22"/>
    <property type="match status" value="1"/>
</dbReference>
<dbReference type="AlphaFoldDB" id="A0A1E3VTE1"/>
<evidence type="ECO:0000256" key="4">
    <source>
        <dbReference type="ARBA" id="ARBA00023204"/>
    </source>
</evidence>
<comment type="similarity">
    <text evidence="1">Belongs to the RAD52 family.</text>
</comment>
<feature type="compositionally biased region" description="Polar residues" evidence="5">
    <location>
        <begin position="247"/>
        <end position="259"/>
    </location>
</feature>
<gene>
    <name evidence="6" type="ORF">AUC71_04265</name>
</gene>
<dbReference type="GO" id="GO:0000724">
    <property type="term" value="P:double-strand break repair via homologous recombination"/>
    <property type="evidence" value="ECO:0007669"/>
    <property type="project" value="TreeGrafter"/>
</dbReference>
<dbReference type="PANTHER" id="PTHR12132:SF1">
    <property type="entry name" value="DNA REPAIR PROTEIN RAD52 HOMOLOG"/>
    <property type="match status" value="1"/>
</dbReference>
<dbReference type="SUPFAM" id="SSF54768">
    <property type="entry name" value="dsRNA-binding domain-like"/>
    <property type="match status" value="1"/>
</dbReference>
<keyword evidence="7" id="KW-1185">Reference proteome</keyword>
<evidence type="ECO:0000256" key="5">
    <source>
        <dbReference type="SAM" id="MobiDB-lite"/>
    </source>
</evidence>
<proteinExistence type="inferred from homology"/>
<dbReference type="Pfam" id="PF06147">
    <property type="entry name" value="DUF968"/>
    <property type="match status" value="1"/>
</dbReference>
<organism evidence="6 7">
    <name type="scientific">Methyloceanibacter marginalis</name>
    <dbReference type="NCBI Taxonomy" id="1774971"/>
    <lineage>
        <taxon>Bacteria</taxon>
        <taxon>Pseudomonadati</taxon>
        <taxon>Pseudomonadota</taxon>
        <taxon>Alphaproteobacteria</taxon>
        <taxon>Hyphomicrobiales</taxon>
        <taxon>Hyphomicrobiaceae</taxon>
        <taxon>Methyloceanibacter</taxon>
    </lineage>
</organism>
<keyword evidence="2" id="KW-0227">DNA damage</keyword>
<dbReference type="InterPro" id="IPR042525">
    <property type="entry name" value="Rad52_Rad59_Rad22_sf"/>
</dbReference>
<evidence type="ECO:0000256" key="3">
    <source>
        <dbReference type="ARBA" id="ARBA00023172"/>
    </source>
</evidence>
<dbReference type="InterPro" id="IPR041247">
    <property type="entry name" value="Rad52_fam"/>
</dbReference>
<dbReference type="GO" id="GO:0045002">
    <property type="term" value="P:double-strand break repair via single-strand annealing"/>
    <property type="evidence" value="ECO:0007669"/>
    <property type="project" value="TreeGrafter"/>
</dbReference>
<dbReference type="Gene3D" id="3.30.390.80">
    <property type="entry name" value="DNA repair protein Rad52/59/22"/>
    <property type="match status" value="1"/>
</dbReference>
<protein>
    <recommendedName>
        <fullName evidence="8">DUF968 domain-containing protein</fullName>
    </recommendedName>
</protein>
<dbReference type="PANTHER" id="PTHR12132">
    <property type="entry name" value="DNA REPAIR AND RECOMBINATION PROTEIN RAD52, RAD59"/>
    <property type="match status" value="1"/>
</dbReference>
<keyword evidence="4" id="KW-0234">DNA repair</keyword>
<dbReference type="GO" id="GO:0006312">
    <property type="term" value="P:mitotic recombination"/>
    <property type="evidence" value="ECO:0007669"/>
    <property type="project" value="TreeGrafter"/>
</dbReference>
<feature type="compositionally biased region" description="Polar residues" evidence="5">
    <location>
        <begin position="383"/>
        <end position="393"/>
    </location>
</feature>
<dbReference type="EMBL" id="LPWD01000455">
    <property type="protein sequence ID" value="ODR96787.1"/>
    <property type="molecule type" value="Genomic_DNA"/>
</dbReference>
<accession>A0A1E3VTE1</accession>
<evidence type="ECO:0000256" key="1">
    <source>
        <dbReference type="ARBA" id="ARBA00006638"/>
    </source>
</evidence>